<evidence type="ECO:0000313" key="1">
    <source>
        <dbReference type="EMBL" id="CAI9975566.1"/>
    </source>
</evidence>
<organism evidence="1">
    <name type="scientific">Hexamita inflata</name>
    <dbReference type="NCBI Taxonomy" id="28002"/>
    <lineage>
        <taxon>Eukaryota</taxon>
        <taxon>Metamonada</taxon>
        <taxon>Diplomonadida</taxon>
        <taxon>Hexamitidae</taxon>
        <taxon>Hexamitinae</taxon>
        <taxon>Hexamita</taxon>
    </lineage>
</organism>
<dbReference type="AlphaFoldDB" id="A0AA86V3Z3"/>
<comment type="caution">
    <text evidence="1">The sequence shown here is derived from an EMBL/GenBank/DDBJ whole genome shotgun (WGS) entry which is preliminary data.</text>
</comment>
<protein>
    <submittedName>
        <fullName evidence="2">Hypothetical_protein</fullName>
    </submittedName>
</protein>
<dbReference type="EMBL" id="CAXDID020000020">
    <property type="protein sequence ID" value="CAL5986816.1"/>
    <property type="molecule type" value="Genomic_DNA"/>
</dbReference>
<dbReference type="Proteomes" id="UP001642409">
    <property type="component" value="Unassembled WGS sequence"/>
</dbReference>
<evidence type="ECO:0000313" key="3">
    <source>
        <dbReference type="Proteomes" id="UP001642409"/>
    </source>
</evidence>
<reference evidence="1" key="1">
    <citation type="submission" date="2023-06" db="EMBL/GenBank/DDBJ databases">
        <authorList>
            <person name="Kurt Z."/>
        </authorList>
    </citation>
    <scope>NUCLEOTIDE SEQUENCE</scope>
</reference>
<evidence type="ECO:0000313" key="2">
    <source>
        <dbReference type="EMBL" id="CAL5986816.1"/>
    </source>
</evidence>
<keyword evidence="3" id="KW-1185">Reference proteome</keyword>
<dbReference type="EMBL" id="CATOUU010001169">
    <property type="protein sequence ID" value="CAI9975566.1"/>
    <property type="molecule type" value="Genomic_DNA"/>
</dbReference>
<sequence>MNSDSQELLKDCEYNQPYANLLDKSKYTRTQAPLYELENLKQTSPFATDHVTLFFLHHLKSHGCAILYAFQELVYNLYNTYSQIMDSMNLNNTLRIILWVQKILAALF</sequence>
<gene>
    <name evidence="1" type="ORF">HINF_LOCUS63211</name>
    <name evidence="2" type="ORF">HINF_LOCUS9596</name>
</gene>
<proteinExistence type="predicted"/>
<name>A0AA86V3Z3_9EUKA</name>
<accession>A0AA86V3Z3</accession>
<reference evidence="2 3" key="2">
    <citation type="submission" date="2024-07" db="EMBL/GenBank/DDBJ databases">
        <authorList>
            <person name="Akdeniz Z."/>
        </authorList>
    </citation>
    <scope>NUCLEOTIDE SEQUENCE [LARGE SCALE GENOMIC DNA]</scope>
</reference>